<sequence length="62" mass="7177">MCDVTHDNGYSFEEWLEELKACASAQGDTVNADNNDWFGDAEWYDDYKMEVCACEAYHHKFG</sequence>
<reference evidence="1" key="1">
    <citation type="journal article" date="2018" name="Genome Biol.">
        <title>SKESA: strategic k-mer extension for scrupulous assemblies.</title>
        <authorList>
            <person name="Souvorov A."/>
            <person name="Agarwala R."/>
            <person name="Lipman D.J."/>
        </authorList>
    </citation>
    <scope>NUCLEOTIDE SEQUENCE</scope>
    <source>
        <strain evidence="1">CT18</strain>
    </source>
</reference>
<evidence type="ECO:0000313" key="1">
    <source>
        <dbReference type="EMBL" id="HAD5484149.1"/>
    </source>
</evidence>
<comment type="caution">
    <text evidence="1">The sequence shown here is derived from an EMBL/GenBank/DDBJ whole genome shotgun (WGS) entry which is preliminary data.</text>
</comment>
<organism evidence="1">
    <name type="scientific">Salmonella enterica subsp. enterica serovar Typhi str. CT18</name>
    <dbReference type="NCBI Taxonomy" id="220341"/>
    <lineage>
        <taxon>Bacteria</taxon>
        <taxon>Pseudomonadati</taxon>
        <taxon>Pseudomonadota</taxon>
        <taxon>Gammaproteobacteria</taxon>
        <taxon>Enterobacterales</taxon>
        <taxon>Enterobacteriaceae</taxon>
        <taxon>Salmonella</taxon>
    </lineage>
</organism>
<accession>A0A716WII0</accession>
<dbReference type="EMBL" id="DAAPEC010000021">
    <property type="protein sequence ID" value="HAD5484149.1"/>
    <property type="molecule type" value="Genomic_DNA"/>
</dbReference>
<proteinExistence type="predicted"/>
<gene>
    <name evidence="1" type="ORF">G1V06_19000</name>
</gene>
<reference evidence="1" key="2">
    <citation type="submission" date="2019-01" db="EMBL/GenBank/DDBJ databases">
        <authorList>
            <consortium name="NCBI Pathogen Detection Project"/>
        </authorList>
    </citation>
    <scope>NUCLEOTIDE SEQUENCE</scope>
    <source>
        <strain evidence="1">CT18</strain>
    </source>
</reference>
<dbReference type="AlphaFoldDB" id="A0A716WII0"/>
<name>A0A716WII0_SALTI</name>
<protein>
    <submittedName>
        <fullName evidence="1">Uncharacterized protein</fullName>
    </submittedName>
</protein>